<evidence type="ECO:0000256" key="9">
    <source>
        <dbReference type="PIRSR" id="PIRSR601461-2"/>
    </source>
</evidence>
<dbReference type="PROSITE" id="PS00141">
    <property type="entry name" value="ASP_PROTEASE"/>
    <property type="match status" value="1"/>
</dbReference>
<evidence type="ECO:0000256" key="2">
    <source>
        <dbReference type="ARBA" id="ARBA00007447"/>
    </source>
</evidence>
<dbReference type="InterPro" id="IPR033121">
    <property type="entry name" value="PEPTIDASE_A1"/>
</dbReference>
<evidence type="ECO:0000256" key="7">
    <source>
        <dbReference type="ARBA" id="ARBA00022801"/>
    </source>
</evidence>
<keyword evidence="11" id="KW-0812">Transmembrane</keyword>
<dbReference type="InterPro" id="IPR021109">
    <property type="entry name" value="Peptidase_aspartic_dom_sf"/>
</dbReference>
<evidence type="ECO:0000256" key="5">
    <source>
        <dbReference type="ARBA" id="ARBA00022729"/>
    </source>
</evidence>
<gene>
    <name evidence="13" type="primary">PEP2_3</name>
    <name evidence="13" type="ORF">HK099_000919</name>
</gene>
<protein>
    <recommendedName>
        <fullName evidence="3">rhizopuspepsin</fullName>
        <ecNumber evidence="3">3.4.23.21</ecNumber>
    </recommendedName>
</protein>
<organism evidence="13 14">
    <name type="scientific">Clydaea vesicula</name>
    <dbReference type="NCBI Taxonomy" id="447962"/>
    <lineage>
        <taxon>Eukaryota</taxon>
        <taxon>Fungi</taxon>
        <taxon>Fungi incertae sedis</taxon>
        <taxon>Chytridiomycota</taxon>
        <taxon>Chytridiomycota incertae sedis</taxon>
        <taxon>Chytridiomycetes</taxon>
        <taxon>Lobulomycetales</taxon>
        <taxon>Lobulomycetaceae</taxon>
        <taxon>Clydaea</taxon>
    </lineage>
</organism>
<dbReference type="InterPro" id="IPR001969">
    <property type="entry name" value="Aspartic_peptidase_AS"/>
</dbReference>
<feature type="active site" evidence="8">
    <location>
        <position position="2"/>
    </location>
</feature>
<dbReference type="AlphaFoldDB" id="A0AAD5XSL5"/>
<keyword evidence="9" id="KW-1015">Disulfide bond</keyword>
<dbReference type="InterPro" id="IPR001461">
    <property type="entry name" value="Aspartic_peptidase_A1"/>
</dbReference>
<dbReference type="PANTHER" id="PTHR47966:SF51">
    <property type="entry name" value="BETA-SITE APP-CLEAVING ENZYME, ISOFORM A-RELATED"/>
    <property type="match status" value="1"/>
</dbReference>
<evidence type="ECO:0000256" key="1">
    <source>
        <dbReference type="ARBA" id="ARBA00001130"/>
    </source>
</evidence>
<dbReference type="GO" id="GO:0004190">
    <property type="term" value="F:aspartic-type endopeptidase activity"/>
    <property type="evidence" value="ECO:0007669"/>
    <property type="project" value="UniProtKB-KW"/>
</dbReference>
<feature type="disulfide bond" evidence="9">
    <location>
        <begin position="15"/>
        <end position="19"/>
    </location>
</feature>
<dbReference type="FunFam" id="2.40.70.10:FF:000115">
    <property type="entry name" value="Lysosomal aspartic protease"/>
    <property type="match status" value="1"/>
</dbReference>
<evidence type="ECO:0000259" key="12">
    <source>
        <dbReference type="PROSITE" id="PS51767"/>
    </source>
</evidence>
<keyword evidence="11" id="KW-1133">Transmembrane helix</keyword>
<keyword evidence="7 10" id="KW-0378">Hydrolase</keyword>
<evidence type="ECO:0000256" key="11">
    <source>
        <dbReference type="SAM" id="Phobius"/>
    </source>
</evidence>
<feature type="active site" evidence="8">
    <location>
        <position position="181"/>
    </location>
</feature>
<evidence type="ECO:0000256" key="4">
    <source>
        <dbReference type="ARBA" id="ARBA00022670"/>
    </source>
</evidence>
<keyword evidence="5" id="KW-0732">Signal</keyword>
<dbReference type="Gene3D" id="2.40.70.10">
    <property type="entry name" value="Acid Proteases"/>
    <property type="match status" value="2"/>
</dbReference>
<reference evidence="13" key="1">
    <citation type="submission" date="2020-05" db="EMBL/GenBank/DDBJ databases">
        <title>Phylogenomic resolution of chytrid fungi.</title>
        <authorList>
            <person name="Stajich J.E."/>
            <person name="Amses K."/>
            <person name="Simmons R."/>
            <person name="Seto K."/>
            <person name="Myers J."/>
            <person name="Bonds A."/>
            <person name="Quandt C.A."/>
            <person name="Barry K."/>
            <person name="Liu P."/>
            <person name="Grigoriev I."/>
            <person name="Longcore J.E."/>
            <person name="James T.Y."/>
        </authorList>
    </citation>
    <scope>NUCLEOTIDE SEQUENCE</scope>
    <source>
        <strain evidence="13">JEL0476</strain>
    </source>
</reference>
<name>A0AAD5XSL5_9FUNG</name>
<dbReference type="EMBL" id="JADGJW010001231">
    <property type="protein sequence ID" value="KAJ3205124.1"/>
    <property type="molecule type" value="Genomic_DNA"/>
</dbReference>
<evidence type="ECO:0000256" key="6">
    <source>
        <dbReference type="ARBA" id="ARBA00022750"/>
    </source>
</evidence>
<dbReference type="EC" id="3.4.23.21" evidence="3"/>
<evidence type="ECO:0000256" key="8">
    <source>
        <dbReference type="PIRSR" id="PIRSR601461-1"/>
    </source>
</evidence>
<dbReference type="PROSITE" id="PS51767">
    <property type="entry name" value="PEPTIDASE_A1"/>
    <property type="match status" value="1"/>
</dbReference>
<evidence type="ECO:0000313" key="14">
    <source>
        <dbReference type="Proteomes" id="UP001211065"/>
    </source>
</evidence>
<comment type="caution">
    <text evidence="13">The sequence shown here is derived from an EMBL/GenBank/DDBJ whole genome shotgun (WGS) entry which is preliminary data.</text>
</comment>
<proteinExistence type="inferred from homology"/>
<dbReference type="Pfam" id="PF00026">
    <property type="entry name" value="Asp"/>
    <property type="match status" value="1"/>
</dbReference>
<keyword evidence="14" id="KW-1185">Reference proteome</keyword>
<dbReference type="Gene3D" id="2.60.40.1960">
    <property type="match status" value="1"/>
</dbReference>
<sequence>MDTGSSNLWITSSKCGTRCNTPNKYYGSLSSTHISTTKTFDIQYGKGSVSGYISQDTLKINGIELPFTYFGEAHVTADVSKVFDGIFGLAYQSLASNQITPPFNAMFANGQIEQNLFGVWLGEVTEGGGGEITFGGIDEKHFVGELTYAPVVKQAWWTVSIEAFKIGNQLLSITGRTGAIDTGTSLIVVPKSDFDLINFQLGGTLDTTRGLYKFDCDFVSELPTVSLKFGGRYFDLTPQEYVWFQGQSCISPFTSGGVGENSMWIVGDTFLRSYYTVYDFALDRVGFANSTRFAAPPEEKPDLTSQGNDNGNVGNNVAVATKTELNVEAKSLSAGGIFGIVISIVLILGLLIFLFLRKKKEVNFKKKVSSSSTIKNNINKMKDFRTTSSKKKKFSNLEKLEEGKIISSTRRINSPVSPTKLTRRRSSIKKADIGEFLQPIGKIVDDDKILDLIDKDIFKNGFNEIVVSEEQRSSIIKVPDLSVQRKKMEQDLKNQLDLPTTEFRNFI</sequence>
<dbReference type="PANTHER" id="PTHR47966">
    <property type="entry name" value="BETA-SITE APP-CLEAVING ENZYME, ISOFORM A-RELATED"/>
    <property type="match status" value="1"/>
</dbReference>
<dbReference type="PRINTS" id="PR00792">
    <property type="entry name" value="PEPSIN"/>
</dbReference>
<dbReference type="SUPFAM" id="SSF50630">
    <property type="entry name" value="Acid proteases"/>
    <property type="match status" value="1"/>
</dbReference>
<accession>A0AAD5XSL5</accession>
<keyword evidence="6 10" id="KW-0064">Aspartyl protease</keyword>
<feature type="transmembrane region" description="Helical" evidence="11">
    <location>
        <begin position="332"/>
        <end position="356"/>
    </location>
</feature>
<dbReference type="GO" id="GO:0006508">
    <property type="term" value="P:proteolysis"/>
    <property type="evidence" value="ECO:0007669"/>
    <property type="project" value="UniProtKB-KW"/>
</dbReference>
<evidence type="ECO:0000256" key="10">
    <source>
        <dbReference type="RuleBase" id="RU000454"/>
    </source>
</evidence>
<dbReference type="Proteomes" id="UP001211065">
    <property type="component" value="Unassembled WGS sequence"/>
</dbReference>
<comment type="catalytic activity">
    <reaction evidence="1">
        <text>Hydrolysis of proteins with broad specificity similar to that of pepsin A, preferring hydrophobic residues at P1 and P1'. Clots milk and activates trypsinogen. Does not cleave 4-Gln-|-His-5, but does cleave 10-His-|-Leu-11 and 12-Val-|-Glu-13 in B chain of insulin.</text>
        <dbReference type="EC" id="3.4.23.21"/>
    </reaction>
</comment>
<keyword evidence="4 10" id="KW-0645">Protease</keyword>
<feature type="disulfide bond" evidence="9">
    <location>
        <begin position="216"/>
        <end position="249"/>
    </location>
</feature>
<feature type="domain" description="Peptidase A1" evidence="12">
    <location>
        <begin position="1"/>
        <end position="288"/>
    </location>
</feature>
<evidence type="ECO:0000313" key="13">
    <source>
        <dbReference type="EMBL" id="KAJ3205124.1"/>
    </source>
</evidence>
<comment type="similarity">
    <text evidence="2 10">Belongs to the peptidase A1 family.</text>
</comment>
<keyword evidence="11" id="KW-0472">Membrane</keyword>
<evidence type="ECO:0000256" key="3">
    <source>
        <dbReference type="ARBA" id="ARBA00013205"/>
    </source>
</evidence>